<evidence type="ECO:0000313" key="2">
    <source>
        <dbReference type="EMBL" id="RDX52278.1"/>
    </source>
</evidence>
<feature type="region of interest" description="Disordered" evidence="1">
    <location>
        <begin position="33"/>
        <end position="54"/>
    </location>
</feature>
<accession>A0A371DID5</accession>
<evidence type="ECO:0000313" key="3">
    <source>
        <dbReference type="Proteomes" id="UP000256964"/>
    </source>
</evidence>
<organism evidence="2 3">
    <name type="scientific">Lentinus brumalis</name>
    <dbReference type="NCBI Taxonomy" id="2498619"/>
    <lineage>
        <taxon>Eukaryota</taxon>
        <taxon>Fungi</taxon>
        <taxon>Dikarya</taxon>
        <taxon>Basidiomycota</taxon>
        <taxon>Agaricomycotina</taxon>
        <taxon>Agaricomycetes</taxon>
        <taxon>Polyporales</taxon>
        <taxon>Polyporaceae</taxon>
        <taxon>Lentinus</taxon>
    </lineage>
</organism>
<sequence length="172" mass="19564">MASSQQKPRTWYYGFRFGHDEAMELANKVRETEPNDLEKLAGLPEDLSPLDEGKPSNELPADWLAEVWIWGIGYVQAEAGPLPYILERLKPVAIPDTTHSSFTRCHVIYFAEEMAVNAPDPDFTAHRDVNDSIARVRKVLSDDQEGWYQEWFEYSPDHAKKALSNPDKPSAS</sequence>
<gene>
    <name evidence="2" type="ORF">OH76DRAFT_1400623</name>
</gene>
<proteinExistence type="predicted"/>
<keyword evidence="3" id="KW-1185">Reference proteome</keyword>
<protein>
    <submittedName>
        <fullName evidence="2">Uncharacterized protein</fullName>
    </submittedName>
</protein>
<reference evidence="2 3" key="1">
    <citation type="journal article" date="2018" name="Biotechnol. Biofuels">
        <title>Integrative visual omics of the white-rot fungus Polyporus brumalis exposes the biotechnological potential of its oxidative enzymes for delignifying raw plant biomass.</title>
        <authorList>
            <person name="Miyauchi S."/>
            <person name="Rancon A."/>
            <person name="Drula E."/>
            <person name="Hage H."/>
            <person name="Chaduli D."/>
            <person name="Favel A."/>
            <person name="Grisel S."/>
            <person name="Henrissat B."/>
            <person name="Herpoel-Gimbert I."/>
            <person name="Ruiz-Duenas F.J."/>
            <person name="Chevret D."/>
            <person name="Hainaut M."/>
            <person name="Lin J."/>
            <person name="Wang M."/>
            <person name="Pangilinan J."/>
            <person name="Lipzen A."/>
            <person name="Lesage-Meessen L."/>
            <person name="Navarro D."/>
            <person name="Riley R."/>
            <person name="Grigoriev I.V."/>
            <person name="Zhou S."/>
            <person name="Raouche S."/>
            <person name="Rosso M.N."/>
        </authorList>
    </citation>
    <scope>NUCLEOTIDE SEQUENCE [LARGE SCALE GENOMIC DNA]</scope>
    <source>
        <strain evidence="2 3">BRFM 1820</strain>
    </source>
</reference>
<dbReference type="AlphaFoldDB" id="A0A371DID5"/>
<evidence type="ECO:0000256" key="1">
    <source>
        <dbReference type="SAM" id="MobiDB-lite"/>
    </source>
</evidence>
<dbReference type="Proteomes" id="UP000256964">
    <property type="component" value="Unassembled WGS sequence"/>
</dbReference>
<dbReference type="EMBL" id="KZ857391">
    <property type="protein sequence ID" value="RDX52278.1"/>
    <property type="molecule type" value="Genomic_DNA"/>
</dbReference>
<name>A0A371DID5_9APHY</name>